<sequence>VLDAYGQSLEALLSQPAASESEFHVTGAVSE</sequence>
<accession>A0A699XW21</accession>
<proteinExistence type="predicted"/>
<reference evidence="1" key="1">
    <citation type="journal article" date="2019" name="Sci. Rep.">
        <title>Draft genome of Tanacetum cinerariifolium, the natural source of mosquito coil.</title>
        <authorList>
            <person name="Yamashiro T."/>
            <person name="Shiraishi A."/>
            <person name="Satake H."/>
            <person name="Nakayama K."/>
        </authorList>
    </citation>
    <scope>NUCLEOTIDE SEQUENCE</scope>
</reference>
<organism evidence="1">
    <name type="scientific">Tanacetum cinerariifolium</name>
    <name type="common">Dalmatian daisy</name>
    <name type="synonym">Chrysanthemum cinerariifolium</name>
    <dbReference type="NCBI Taxonomy" id="118510"/>
    <lineage>
        <taxon>Eukaryota</taxon>
        <taxon>Viridiplantae</taxon>
        <taxon>Streptophyta</taxon>
        <taxon>Embryophyta</taxon>
        <taxon>Tracheophyta</taxon>
        <taxon>Spermatophyta</taxon>
        <taxon>Magnoliopsida</taxon>
        <taxon>eudicotyledons</taxon>
        <taxon>Gunneridae</taxon>
        <taxon>Pentapetalae</taxon>
        <taxon>asterids</taxon>
        <taxon>campanulids</taxon>
        <taxon>Asterales</taxon>
        <taxon>Asteraceae</taxon>
        <taxon>Asteroideae</taxon>
        <taxon>Anthemideae</taxon>
        <taxon>Anthemidinae</taxon>
        <taxon>Tanacetum</taxon>
    </lineage>
</organism>
<protein>
    <submittedName>
        <fullName evidence="1">Uncharacterized protein</fullName>
    </submittedName>
</protein>
<name>A0A699XW21_TANCI</name>
<dbReference type="AlphaFoldDB" id="A0A699XW21"/>
<gene>
    <name evidence="1" type="ORF">Tci_932103</name>
</gene>
<evidence type="ECO:0000313" key="1">
    <source>
        <dbReference type="EMBL" id="GFD60134.1"/>
    </source>
</evidence>
<feature type="non-terminal residue" evidence="1">
    <location>
        <position position="1"/>
    </location>
</feature>
<comment type="caution">
    <text evidence="1">The sequence shown here is derived from an EMBL/GenBank/DDBJ whole genome shotgun (WGS) entry which is preliminary data.</text>
</comment>
<dbReference type="EMBL" id="BKCJ011873886">
    <property type="protein sequence ID" value="GFD60134.1"/>
    <property type="molecule type" value="Genomic_DNA"/>
</dbReference>